<sequence>MSETLQLTCSRNIVSGEIARSIPPLTDIKFWLVDDPVVLVIHREEFLRRSSIQFDPSDPRVHQAFEQYVASVRTKVAEGVKILPNFLGIVCENEINTAMQYADQPTGE</sequence>
<reference evidence="1 2" key="1">
    <citation type="journal article" date="2016" name="Nat. Commun.">
        <title>Thousands of microbial genomes shed light on interconnected biogeochemical processes in an aquifer system.</title>
        <authorList>
            <person name="Anantharaman K."/>
            <person name="Brown C.T."/>
            <person name="Hug L.A."/>
            <person name="Sharon I."/>
            <person name="Castelle C.J."/>
            <person name="Probst A.J."/>
            <person name="Thomas B.C."/>
            <person name="Singh A."/>
            <person name="Wilkins M.J."/>
            <person name="Karaoz U."/>
            <person name="Brodie E.L."/>
            <person name="Williams K.H."/>
            <person name="Hubbard S.S."/>
            <person name="Banfield J.F."/>
        </authorList>
    </citation>
    <scope>NUCLEOTIDE SEQUENCE [LARGE SCALE GENOMIC DNA]</scope>
</reference>
<comment type="caution">
    <text evidence="1">The sequence shown here is derived from an EMBL/GenBank/DDBJ whole genome shotgun (WGS) entry which is preliminary data.</text>
</comment>
<gene>
    <name evidence="1" type="ORF">A3F34_02175</name>
</gene>
<accession>A0A1F7I6R5</accession>
<dbReference type="EMBL" id="MGAE01000032">
    <property type="protein sequence ID" value="OGK38982.1"/>
    <property type="molecule type" value="Genomic_DNA"/>
</dbReference>
<protein>
    <submittedName>
        <fullName evidence="1">Uncharacterized protein</fullName>
    </submittedName>
</protein>
<organism evidence="1 2">
    <name type="scientific">Candidatus Roizmanbacteria bacterium RIFCSPHIGHO2_12_FULL_44_10</name>
    <dbReference type="NCBI Taxonomy" id="1802054"/>
    <lineage>
        <taxon>Bacteria</taxon>
        <taxon>Candidatus Roizmaniibacteriota</taxon>
    </lineage>
</organism>
<name>A0A1F7I6R5_9BACT</name>
<dbReference type="Proteomes" id="UP000179024">
    <property type="component" value="Unassembled WGS sequence"/>
</dbReference>
<dbReference type="AlphaFoldDB" id="A0A1F7I6R5"/>
<proteinExistence type="predicted"/>
<evidence type="ECO:0000313" key="2">
    <source>
        <dbReference type="Proteomes" id="UP000179024"/>
    </source>
</evidence>
<evidence type="ECO:0000313" key="1">
    <source>
        <dbReference type="EMBL" id="OGK38982.1"/>
    </source>
</evidence>